<organism evidence="1 2">
    <name type="scientific">Fusarium keratoplasticum</name>
    <dbReference type="NCBI Taxonomy" id="1328300"/>
    <lineage>
        <taxon>Eukaryota</taxon>
        <taxon>Fungi</taxon>
        <taxon>Dikarya</taxon>
        <taxon>Ascomycota</taxon>
        <taxon>Pezizomycotina</taxon>
        <taxon>Sordariomycetes</taxon>
        <taxon>Hypocreomycetidae</taxon>
        <taxon>Hypocreales</taxon>
        <taxon>Nectriaceae</taxon>
        <taxon>Fusarium</taxon>
        <taxon>Fusarium solani species complex</taxon>
    </lineage>
</organism>
<evidence type="ECO:0000313" key="1">
    <source>
        <dbReference type="EMBL" id="KAI8685207.1"/>
    </source>
</evidence>
<dbReference type="EMBL" id="CM046503">
    <property type="protein sequence ID" value="KAI8685207.1"/>
    <property type="molecule type" value="Genomic_DNA"/>
</dbReference>
<name>A0ACC0RHR8_9HYPO</name>
<comment type="caution">
    <text evidence="1">The sequence shown here is derived from an EMBL/GenBank/DDBJ whole genome shotgun (WGS) entry which is preliminary data.</text>
</comment>
<accession>A0ACC0RHR8</accession>
<gene>
    <name evidence="1" type="ORF">NCS57_00189400</name>
</gene>
<proteinExistence type="predicted"/>
<sequence>MLFPLPHLASLACWFLLFFSGVAEEQNNSTGLVEIDLVFPRNETYNPSPLMPIVFSYRNTRLMPLLRPTITYEIWRYSNFGGPNISGRQEVPLVNHSSSDPYLKHSFYMFDFDTEDTWLLAFHVRWTNCVEDGEGSPGFDPYTVLRTNLTNVAIVFTTKGPSKQIDLVAATSNQTCAAPAGVAIDIASTEDTFLSTDEYEEDRCPVVTSPPTEAESCAVTIVAGRH</sequence>
<reference evidence="1" key="1">
    <citation type="submission" date="2022-06" db="EMBL/GenBank/DDBJ databases">
        <title>Fusarium solani species complex genomes reveal bases of compartmentalisation and animal pathogenesis.</title>
        <authorList>
            <person name="Tsai I.J."/>
        </authorList>
    </citation>
    <scope>NUCLEOTIDE SEQUENCE</scope>
    <source>
        <strain evidence="1">Fu6.1</strain>
    </source>
</reference>
<protein>
    <submittedName>
        <fullName evidence="1">Uncharacterized protein</fullName>
    </submittedName>
</protein>
<evidence type="ECO:0000313" key="2">
    <source>
        <dbReference type="Proteomes" id="UP001065298"/>
    </source>
</evidence>
<dbReference type="Proteomes" id="UP001065298">
    <property type="component" value="Chromosome 1"/>
</dbReference>
<keyword evidence="2" id="KW-1185">Reference proteome</keyword>